<feature type="compositionally biased region" description="Low complexity" evidence="12">
    <location>
        <begin position="2755"/>
        <end position="2769"/>
    </location>
</feature>
<evidence type="ECO:0000256" key="5">
    <source>
        <dbReference type="ARBA" id="ARBA00022553"/>
    </source>
</evidence>
<dbReference type="PROSITE" id="PS50109">
    <property type="entry name" value="HIS_KIN"/>
    <property type="match status" value="1"/>
</dbReference>
<dbReference type="SMART" id="SM00387">
    <property type="entry name" value="HATPase_c"/>
    <property type="match status" value="1"/>
</dbReference>
<evidence type="ECO:0000256" key="4">
    <source>
        <dbReference type="ARBA" id="ARBA00012438"/>
    </source>
</evidence>
<dbReference type="SUPFAM" id="SSF55874">
    <property type="entry name" value="ATPase domain of HSP90 chaperone/DNA topoisomerase II/histidine kinase"/>
    <property type="match status" value="2"/>
</dbReference>
<evidence type="ECO:0000259" key="14">
    <source>
        <dbReference type="PROSITE" id="PS50109"/>
    </source>
</evidence>
<name>A0A0G4HFM8_9ALVE</name>
<feature type="region of interest" description="Disordered" evidence="12">
    <location>
        <begin position="672"/>
        <end position="713"/>
    </location>
</feature>
<dbReference type="CDD" id="cd17546">
    <property type="entry name" value="REC_hyHK_CKI1_RcsC-like"/>
    <property type="match status" value="2"/>
</dbReference>
<comment type="catalytic activity">
    <reaction evidence="1">
        <text>ATP + protein L-histidine = ADP + protein N-phospho-L-histidine.</text>
        <dbReference type="EC" id="2.7.13.3"/>
    </reaction>
</comment>
<dbReference type="InterPro" id="IPR036097">
    <property type="entry name" value="HisK_dim/P_sf"/>
</dbReference>
<feature type="compositionally biased region" description="Basic and acidic residues" evidence="12">
    <location>
        <begin position="1250"/>
        <end position="1273"/>
    </location>
</feature>
<feature type="region of interest" description="Disordered" evidence="12">
    <location>
        <begin position="1199"/>
        <end position="1334"/>
    </location>
</feature>
<evidence type="ECO:0000256" key="8">
    <source>
        <dbReference type="ARBA" id="ARBA00022777"/>
    </source>
</evidence>
<dbReference type="PANTHER" id="PTHR43047:SF62">
    <property type="entry name" value="SENSOR HISTIDINE KINASE DPIB"/>
    <property type="match status" value="1"/>
</dbReference>
<reference evidence="16" key="1">
    <citation type="submission" date="2014-11" db="EMBL/GenBank/DDBJ databases">
        <authorList>
            <person name="Otto D Thomas"/>
            <person name="Naeem Raeece"/>
        </authorList>
    </citation>
    <scope>NUCLEOTIDE SEQUENCE</scope>
</reference>
<dbReference type="InterPro" id="IPR001789">
    <property type="entry name" value="Sig_transdc_resp-reg_receiver"/>
</dbReference>
<organism evidence="16">
    <name type="scientific">Chromera velia CCMP2878</name>
    <dbReference type="NCBI Taxonomy" id="1169474"/>
    <lineage>
        <taxon>Eukaryota</taxon>
        <taxon>Sar</taxon>
        <taxon>Alveolata</taxon>
        <taxon>Colpodellida</taxon>
        <taxon>Chromeraceae</taxon>
        <taxon>Chromera</taxon>
    </lineage>
</organism>
<dbReference type="Gene3D" id="3.30.565.10">
    <property type="entry name" value="Histidine kinase-like ATPase, C-terminal domain"/>
    <property type="match status" value="2"/>
</dbReference>
<gene>
    <name evidence="16" type="ORF">Cvel_6681</name>
</gene>
<feature type="compositionally biased region" description="Basic and acidic residues" evidence="12">
    <location>
        <begin position="1901"/>
        <end position="1910"/>
    </location>
</feature>
<dbReference type="InterPro" id="IPR001425">
    <property type="entry name" value="Arc/bac/fun_rhodopsins"/>
</dbReference>
<feature type="compositionally biased region" description="Polar residues" evidence="12">
    <location>
        <begin position="2785"/>
        <end position="2794"/>
    </location>
</feature>
<feature type="compositionally biased region" description="Low complexity" evidence="12">
    <location>
        <begin position="2255"/>
        <end position="2271"/>
    </location>
</feature>
<feature type="compositionally biased region" description="Low complexity" evidence="12">
    <location>
        <begin position="843"/>
        <end position="854"/>
    </location>
</feature>
<feature type="compositionally biased region" description="Basic and acidic residues" evidence="12">
    <location>
        <begin position="1312"/>
        <end position="1330"/>
    </location>
</feature>
<dbReference type="InterPro" id="IPR005467">
    <property type="entry name" value="His_kinase_dom"/>
</dbReference>
<keyword evidence="6" id="KW-0808">Transferase</keyword>
<feature type="domain" description="Response regulatory" evidence="15">
    <location>
        <begin position="1341"/>
        <end position="1463"/>
    </location>
</feature>
<feature type="compositionally biased region" description="Basic and acidic residues" evidence="12">
    <location>
        <begin position="161"/>
        <end position="170"/>
    </location>
</feature>
<feature type="compositionally biased region" description="Basic residues" evidence="12">
    <location>
        <begin position="1626"/>
        <end position="1637"/>
    </location>
</feature>
<feature type="transmembrane region" description="Helical" evidence="13">
    <location>
        <begin position="180"/>
        <end position="203"/>
    </location>
</feature>
<feature type="transmembrane region" description="Helical" evidence="13">
    <location>
        <begin position="78"/>
        <end position="102"/>
    </location>
</feature>
<dbReference type="PRINTS" id="PR00344">
    <property type="entry name" value="BCTRLSENSOR"/>
</dbReference>
<feature type="compositionally biased region" description="Basic and acidic residues" evidence="12">
    <location>
        <begin position="858"/>
        <end position="870"/>
    </location>
</feature>
<evidence type="ECO:0000256" key="10">
    <source>
        <dbReference type="ARBA" id="ARBA00023136"/>
    </source>
</evidence>
<keyword evidence="5 11" id="KW-0597">Phosphoprotein</keyword>
<dbReference type="GO" id="GO:0000155">
    <property type="term" value="F:phosphorelay sensor kinase activity"/>
    <property type="evidence" value="ECO:0007669"/>
    <property type="project" value="InterPro"/>
</dbReference>
<keyword evidence="10 13" id="KW-0472">Membrane</keyword>
<feature type="region of interest" description="Disordered" evidence="12">
    <location>
        <begin position="1466"/>
        <end position="1662"/>
    </location>
</feature>
<feature type="compositionally biased region" description="Polar residues" evidence="12">
    <location>
        <begin position="2333"/>
        <end position="2348"/>
    </location>
</feature>
<feature type="compositionally biased region" description="Polar residues" evidence="12">
    <location>
        <begin position="2233"/>
        <end position="2246"/>
    </location>
</feature>
<feature type="compositionally biased region" description="Basic and acidic residues" evidence="12">
    <location>
        <begin position="2480"/>
        <end position="2495"/>
    </location>
</feature>
<protein>
    <recommendedName>
        <fullName evidence="4">histidine kinase</fullName>
        <ecNumber evidence="4">2.7.13.3</ecNumber>
    </recommendedName>
</protein>
<evidence type="ECO:0000256" key="9">
    <source>
        <dbReference type="ARBA" id="ARBA00022989"/>
    </source>
</evidence>
<feature type="compositionally biased region" description="Polar residues" evidence="12">
    <location>
        <begin position="2285"/>
        <end position="2326"/>
    </location>
</feature>
<keyword evidence="8" id="KW-0418">Kinase</keyword>
<dbReference type="SMART" id="SM00448">
    <property type="entry name" value="REC"/>
    <property type="match status" value="2"/>
</dbReference>
<feature type="compositionally biased region" description="Basic and acidic residues" evidence="12">
    <location>
        <begin position="1615"/>
        <end position="1625"/>
    </location>
</feature>
<feature type="compositionally biased region" description="Basic and acidic residues" evidence="12">
    <location>
        <begin position="2849"/>
        <end position="2864"/>
    </location>
</feature>
<feature type="compositionally biased region" description="Gly residues" evidence="12">
    <location>
        <begin position="2678"/>
        <end position="2691"/>
    </location>
</feature>
<dbReference type="InterPro" id="IPR011006">
    <property type="entry name" value="CheY-like_superfamily"/>
</dbReference>
<feature type="transmembrane region" description="Helical" evidence="13">
    <location>
        <begin position="320"/>
        <end position="340"/>
    </location>
</feature>
<feature type="compositionally biased region" description="Basic and acidic residues" evidence="12">
    <location>
        <begin position="1284"/>
        <end position="1305"/>
    </location>
</feature>
<feature type="region of interest" description="Disordered" evidence="12">
    <location>
        <begin position="579"/>
        <end position="636"/>
    </location>
</feature>
<evidence type="ECO:0000256" key="1">
    <source>
        <dbReference type="ARBA" id="ARBA00000085"/>
    </source>
</evidence>
<evidence type="ECO:0000256" key="6">
    <source>
        <dbReference type="ARBA" id="ARBA00022679"/>
    </source>
</evidence>
<dbReference type="Gene3D" id="1.20.1070.10">
    <property type="entry name" value="Rhodopsin 7-helix transmembrane proteins"/>
    <property type="match status" value="1"/>
</dbReference>
<evidence type="ECO:0000256" key="12">
    <source>
        <dbReference type="SAM" id="MobiDB-lite"/>
    </source>
</evidence>
<feature type="compositionally biased region" description="Basic and acidic residues" evidence="12">
    <location>
        <begin position="1845"/>
        <end position="1886"/>
    </location>
</feature>
<dbReference type="Pfam" id="PF01036">
    <property type="entry name" value="Bac_rhodopsin"/>
    <property type="match status" value="1"/>
</dbReference>
<feature type="region of interest" description="Disordered" evidence="12">
    <location>
        <begin position="1013"/>
        <end position="1040"/>
    </location>
</feature>
<feature type="region of interest" description="Disordered" evidence="12">
    <location>
        <begin position="1114"/>
        <end position="1136"/>
    </location>
</feature>
<feature type="domain" description="Histidine kinase" evidence="14">
    <location>
        <begin position="435"/>
        <end position="802"/>
    </location>
</feature>
<keyword evidence="7 13" id="KW-0812">Transmembrane</keyword>
<sequence>MSEKEEKELEVRSGRGASSSLLSLNQLEGGLWNFQDVVYVIVGVIVVSAVILMALFVEYRNNAGTGFRPLAAQDDKRLFYGAFTSICVAFTYEAVTLFWTVFQFITLNGISRNSPIRGDRHRGAGRVTRVSGETSRENDADSGTEKGTEQDREEENDDSEKDQQEEKDRSRWNVNVDASFLIKIEIAAVMTTVYGILGAVYWIMASDIIPPHSEKIFQRPIYVARYTAWSVTVPSLIYLNGRIFNLALKDLLDLMGMTFVYISFGFVGSLCDNKRHRWICCWTAFGIFFIKVRGFLQVVNAKLREMEKEGSRDLHNAKSLKMSLLFFNIVWWFSYGPVYILGICMNGIGHWDDQVLTTSLDTVGKIINSIMLTSLRCSEWDLWALKDLFLMQQLEMESRLAALSVANLRLKNEHLASDMVKLQSINEHKRRFTRFIFHEVRVPLHTLTVGIEELADRSEKLPRVAARVVDSMHWSATMMRQVLDDVLSLQQMEEGKLKLDVRPFSIGDLLQKMIARFAPGAQKKKIRMILSIDKSVPSMVFGDAAKLAQAVGNGFSNAIKFAPWEGWVLLSVRSSELSESHSPSAEGPLSSADQAMAGRQGGKGAAERVPPQGELAIEDAPGQTGEGASRGGGAMPVPLRRLQADSADDWRQEETRWPGEACRVLGSGSYLGGGGVGESGATTGGVEGQGEKGSRGHGEGVCEETPRPELSTSAQAVGDEWRLLTFTVVDNGPGLSREDTEHLMKFERFTQILGHGRAEGPEGNGLGLCISREIVARHGGTLQLHSAPGRGLTFTVRVPLKIQRETENEGDARPPAWEGEGEVSEEHCMDLCRDASSSSVSAVPSASASAAAPGKGEGGGKKQGEGESQGKQRRRKWDLMLERWAKAPPALSAQFSEGGGFGLLSGGLGFMRVLLVTSGYPNRLLWAMRMTAATALSHGVLPDFCVALSLGEVLQETGLGGGAKEGKGKKEKRKVQQDGGLSGSPRAMEKRGWKEPGGIRVILVDSLRDSSSIEAGCSPSSSSSLGTGGQGSEFNGESGKKRLGQEEILEEKNSSSSGAEVIRQLRGFGWNGPVLGLVSSGDDDAIVTNLDAGATDVLQESARPPSVLSASARWAQKESKRARHAHPQEKEKNANQDASALWQTFSRSSLSRSSDFSASLMHMQVGWPLRATVWGASPDDRGIAAPATAGGRHFQKTAFTASSLSRPVLPESNTPSREGGGNNSCLQKADGDSSGKRHGDCARPFSESATAEKKRDKPAASTVERRDPAERESGSAAAGGGAPPEDKDKPAPARSRGGEGERVEARQQQAVEGREAEKDTSPRRSTEKQKQPSGLNDLSLRILVVDDDEDCRFLTGLGLKRMAPGRVVFEFVGDGEAAVRVVHKGMKAGEPPDLIFMDGRMPKMSGLDATRKIRSMGFRGIIFGLTAHTLEEDVRAFQRAGVTDVLVKGGWKKEAVHKAMQQVMESKKRLLMSKSRASKREETESEGSFSSSSPSGSDFPQNGREREGRQVVPGRVSVSISDESPSSSSSSGGSSALSVSSPEEERGGEGLHGQQERKGRSAVAVGRPRGKSEGRQKKREEDERIPVQEREPCSPLSAESPPPVCVETGGRRARARTDKGKEYGSHKQRQGSSRRSKDRGGASGKTGERALRSSSRGHQQRGLRVLVVDDDAIGREMTQRILERVAGRRFKPKFVGDGKQAVDAMTEATAAGRPFDIVFMDSRMPVMSGLEATALLRENGYEGLIIGLTGHSEDSDELRAAGQDAVLLKGSIDMVLLESTLKNMLPERSQPHNIEVQFEQQDGRVRWIHMAGGGGRQQQQQEQQHGHEVNQSLAQGQGQGQGQEGGRDPVRAPHLRGAERPSAEGGREGSTYQEKERQGEQKDRKSNTLSGDAARTSSGGRRSELSREKPMTSTENSGEQGERERNSRQSPPSAEQQTNSDSHPHAQRDGHGPVLAPSSALEISRDAAAVGLTGESAAGGNFELVIEISFEGTARVDVQEGIVLESSVAFDVLLGRPMTGRSFLEILVGEAAIDSFLHEMNAIKANTAKRLMTPVVFVHASGFQFPVEICTVADSENPSVHTIAVRVIRQSPLQNPQAASVSPVIVMPPAPYGGTVGLRGQMHPGAGGQPFQAFAHSHPPHLLQQPHQGPVQDMNLQSQMAQLHGSNPMAHAVPPPTDQPPQPKIVYAVRDPNVLPSSPPAPQSRQQTAEGGHPVPAVASSSGDYFDRGAQPFDSQNSPPRSGLNTRDQRTNHEGSALSQQQQNQGGASSGIPPACSPAYWTPQDPYNPQNALFNDSNNPSAARQQTPIQSSQYSRAPDFFQSSSAPHKPRQESGSRPAQPNLQQPQRSMLPDTHANLVHSFDFDRGRTAQSMRGTTTKGVNPLAQVGCRRFPKPSGNGPVGLTPFPVPHRPFTTRLPPEQQHNPYADPIQHHVSVSEQQPSGPPDFGGAGTETEMRTIGEGGQGSIFRVDLVSSSCPTERSDSADLQKRGRTLDSADTPVSSLSQLRERTAEPPHGGEEMQPRVPAAAVAVAGGLEGEACSSSPNPLPVGRPEGSAAVVESGRRMRPPAPGGADGGGVQQSGGVNFGSFSAHHSVADGLEEKAGGGDRVKVTDQQEVPHVRDTREVGGGDLRVPTAPPDSSPLSTEIADTCRVDLFFPSPDEQPLPSESSWSRMRGLSGGGQVLGGYKGGGRGRDRFPSAGSLPTVPEGELPSALSSEPFSASGVIRSNRVSSGRSASGYTDPPFHRAPLPMGSSAPSASSSSSFSFSRHQTSQLPALQEEDSTQTGTNSADPPSQLDAFLDPNGRVTERGPTEDPSNRGGRSRPEVAVRAKEKEKGDPWGSPPVSSAEDRRSNAVRNGRDTEGVGGEGSNSTEAHRTQAKPNSSLLRGAEISGVFGAGKEKGEGTGKDETEEEDDGLVDPFLCG</sequence>
<keyword evidence="9 13" id="KW-1133">Transmembrane helix</keyword>
<feature type="region of interest" description="Disordered" evidence="12">
    <location>
        <begin position="2191"/>
        <end position="2348"/>
    </location>
</feature>
<dbReference type="InterPro" id="IPR036890">
    <property type="entry name" value="HATPase_C_sf"/>
</dbReference>
<dbReference type="EMBL" id="CDMZ01002556">
    <property type="protein sequence ID" value="CEM42897.1"/>
    <property type="molecule type" value="Genomic_DNA"/>
</dbReference>
<feature type="compositionally biased region" description="Basic and acidic residues" evidence="12">
    <location>
        <begin position="2900"/>
        <end position="2910"/>
    </location>
</feature>
<dbReference type="EC" id="2.7.13.3" evidence="4"/>
<feature type="compositionally biased region" description="Basic and acidic residues" evidence="12">
    <location>
        <begin position="2507"/>
        <end position="2522"/>
    </location>
</feature>
<feature type="region of interest" description="Disordered" evidence="12">
    <location>
        <begin position="959"/>
        <end position="992"/>
    </location>
</feature>
<feature type="compositionally biased region" description="Polar residues" evidence="12">
    <location>
        <begin position="2730"/>
        <end position="2740"/>
    </location>
</feature>
<feature type="compositionally biased region" description="Acidic residues" evidence="12">
    <location>
        <begin position="151"/>
        <end position="160"/>
    </location>
</feature>
<dbReference type="Gene3D" id="1.10.287.130">
    <property type="match status" value="1"/>
</dbReference>
<dbReference type="PROSITE" id="PS50110">
    <property type="entry name" value="RESPONSE_REGULATORY"/>
    <property type="match status" value="2"/>
</dbReference>
<evidence type="ECO:0000256" key="13">
    <source>
        <dbReference type="SAM" id="Phobius"/>
    </source>
</evidence>
<dbReference type="InterPro" id="IPR003661">
    <property type="entry name" value="HisK_dim/P_dom"/>
</dbReference>
<feature type="region of interest" description="Disordered" evidence="12">
    <location>
        <begin position="805"/>
        <end position="825"/>
    </location>
</feature>
<feature type="region of interest" description="Disordered" evidence="12">
    <location>
        <begin position="843"/>
        <end position="874"/>
    </location>
</feature>
<feature type="compositionally biased region" description="Gly residues" evidence="12">
    <location>
        <begin position="672"/>
        <end position="688"/>
    </location>
</feature>
<dbReference type="VEuPathDB" id="CryptoDB:Cvel_6681"/>
<feature type="region of interest" description="Disordered" evidence="12">
    <location>
        <begin position="2536"/>
        <end position="2926"/>
    </location>
</feature>
<evidence type="ECO:0000313" key="16">
    <source>
        <dbReference type="EMBL" id="CEM42897.1"/>
    </source>
</evidence>
<dbReference type="SUPFAM" id="SSF81321">
    <property type="entry name" value="Family A G protein-coupled receptor-like"/>
    <property type="match status" value="1"/>
</dbReference>
<feature type="compositionally biased region" description="Basic and acidic residues" evidence="12">
    <location>
        <begin position="1942"/>
        <end position="1951"/>
    </location>
</feature>
<dbReference type="SMART" id="SM00388">
    <property type="entry name" value="HisKA"/>
    <property type="match status" value="1"/>
</dbReference>
<feature type="compositionally biased region" description="Polar residues" evidence="12">
    <location>
        <begin position="1199"/>
        <end position="1216"/>
    </location>
</feature>
<feature type="compositionally biased region" description="Polar residues" evidence="12">
    <location>
        <begin position="1928"/>
        <end position="1941"/>
    </location>
</feature>
<feature type="compositionally biased region" description="Basic and acidic residues" evidence="12">
    <location>
        <begin position="134"/>
        <end position="150"/>
    </location>
</feature>
<feature type="modified residue" description="4-aspartylphosphate" evidence="11">
    <location>
        <position position="1721"/>
    </location>
</feature>
<comment type="subcellular location">
    <subcellularLocation>
        <location evidence="2">Membrane</location>
        <topology evidence="2">Multi-pass membrane protein</topology>
    </subcellularLocation>
</comment>
<evidence type="ECO:0000256" key="2">
    <source>
        <dbReference type="ARBA" id="ARBA00004141"/>
    </source>
</evidence>
<feature type="transmembrane region" description="Helical" evidence="13">
    <location>
        <begin position="251"/>
        <end position="270"/>
    </location>
</feature>
<evidence type="ECO:0000256" key="3">
    <source>
        <dbReference type="ARBA" id="ARBA00008130"/>
    </source>
</evidence>
<dbReference type="InterPro" id="IPR003594">
    <property type="entry name" value="HATPase_dom"/>
</dbReference>
<dbReference type="InterPro" id="IPR004358">
    <property type="entry name" value="Sig_transdc_His_kin-like_C"/>
</dbReference>
<comment type="similarity">
    <text evidence="3">Belongs to the archaeal/bacterial/fungal opsin family.</text>
</comment>
<accession>A0A0G4HFM8</accession>
<dbReference type="SUPFAM" id="SSF47384">
    <property type="entry name" value="Homodimeric domain of signal transducing histidine kinase"/>
    <property type="match status" value="1"/>
</dbReference>
<evidence type="ECO:0000256" key="7">
    <source>
        <dbReference type="ARBA" id="ARBA00022692"/>
    </source>
</evidence>
<dbReference type="Pfam" id="PF02518">
    <property type="entry name" value="HATPase_c"/>
    <property type="match status" value="1"/>
</dbReference>
<feature type="compositionally biased region" description="Gly residues" evidence="12">
    <location>
        <begin position="624"/>
        <end position="634"/>
    </location>
</feature>
<dbReference type="GO" id="GO:0005886">
    <property type="term" value="C:plasma membrane"/>
    <property type="evidence" value="ECO:0007669"/>
    <property type="project" value="TreeGrafter"/>
</dbReference>
<dbReference type="Pfam" id="PF00072">
    <property type="entry name" value="Response_reg"/>
    <property type="match status" value="2"/>
</dbReference>
<feature type="compositionally biased region" description="Low complexity" evidence="12">
    <location>
        <begin position="1517"/>
        <end position="1541"/>
    </location>
</feature>
<feature type="compositionally biased region" description="Basic and acidic residues" evidence="12">
    <location>
        <begin position="1570"/>
        <end position="1592"/>
    </location>
</feature>
<evidence type="ECO:0000256" key="11">
    <source>
        <dbReference type="PROSITE-ProRule" id="PRU00169"/>
    </source>
</evidence>
<feature type="region of interest" description="Disordered" evidence="12">
    <location>
        <begin position="118"/>
        <end position="170"/>
    </location>
</feature>
<feature type="domain" description="Response regulatory" evidence="15">
    <location>
        <begin position="1664"/>
        <end position="1784"/>
    </location>
</feature>
<feature type="compositionally biased region" description="Low complexity" evidence="12">
    <location>
        <begin position="1486"/>
        <end position="1500"/>
    </location>
</feature>
<feature type="compositionally biased region" description="Basic and acidic residues" evidence="12">
    <location>
        <begin position="2600"/>
        <end position="2628"/>
    </location>
</feature>
<dbReference type="CDD" id="cd00082">
    <property type="entry name" value="HisKA"/>
    <property type="match status" value="1"/>
</dbReference>
<dbReference type="PANTHER" id="PTHR43047">
    <property type="entry name" value="TWO-COMPONENT HISTIDINE PROTEIN KINASE"/>
    <property type="match status" value="1"/>
</dbReference>
<dbReference type="GO" id="GO:0009927">
    <property type="term" value="F:histidine phosphotransfer kinase activity"/>
    <property type="evidence" value="ECO:0007669"/>
    <property type="project" value="TreeGrafter"/>
</dbReference>
<dbReference type="SUPFAM" id="SSF52172">
    <property type="entry name" value="CheY-like"/>
    <property type="match status" value="2"/>
</dbReference>
<feature type="compositionally biased region" description="Basic and acidic residues" evidence="12">
    <location>
        <begin position="1229"/>
        <end position="1241"/>
    </location>
</feature>
<feature type="transmembrane region" description="Helical" evidence="13">
    <location>
        <begin position="37"/>
        <end position="57"/>
    </location>
</feature>
<feature type="compositionally biased region" description="Basic and acidic residues" evidence="12">
    <location>
        <begin position="2808"/>
        <end position="2839"/>
    </location>
</feature>
<feature type="compositionally biased region" description="Basic and acidic residues" evidence="12">
    <location>
        <begin position="1543"/>
        <end position="1559"/>
    </location>
</feature>
<feature type="compositionally biased region" description="Basic and acidic residues" evidence="12">
    <location>
        <begin position="689"/>
        <end position="707"/>
    </location>
</feature>
<feature type="modified residue" description="4-aspartylphosphate" evidence="11">
    <location>
        <position position="1398"/>
    </location>
</feature>
<feature type="compositionally biased region" description="Low complexity" evidence="12">
    <location>
        <begin position="1013"/>
        <end position="1025"/>
    </location>
</feature>
<proteinExistence type="inferred from homology"/>
<dbReference type="Gene3D" id="3.40.50.2300">
    <property type="match status" value="2"/>
</dbReference>
<evidence type="ECO:0000259" key="15">
    <source>
        <dbReference type="PROSITE" id="PS50110"/>
    </source>
</evidence>
<feature type="region of interest" description="Disordered" evidence="12">
    <location>
        <begin position="1812"/>
        <end position="1956"/>
    </location>
</feature>
<feature type="region of interest" description="Disordered" evidence="12">
    <location>
        <begin position="2475"/>
        <end position="2524"/>
    </location>
</feature>